<gene>
    <name evidence="1" type="ORF">M3P09_15060</name>
</gene>
<comment type="caution">
    <text evidence="1">The sequence shown here is derived from an EMBL/GenBank/DDBJ whole genome shotgun (WGS) entry which is preliminary data.</text>
</comment>
<proteinExistence type="predicted"/>
<keyword evidence="2" id="KW-1185">Reference proteome</keyword>
<reference evidence="1" key="1">
    <citation type="submission" date="2022-05" db="EMBL/GenBank/DDBJ databases">
        <authorList>
            <person name="Park J.-S."/>
        </authorList>
    </citation>
    <scope>NUCLEOTIDE SEQUENCE</scope>
    <source>
        <strain evidence="1">2012CJ34-3</strain>
    </source>
</reference>
<name>A0ABT0QJ69_9FLAO</name>
<evidence type="ECO:0000313" key="2">
    <source>
        <dbReference type="Proteomes" id="UP001165381"/>
    </source>
</evidence>
<sequence>MEDKIDNTLAYYYHKRNEILNFINTNDCLVPDQIIEKGEELAVLEYKITALQIAKEN</sequence>
<evidence type="ECO:0000313" key="1">
    <source>
        <dbReference type="EMBL" id="MCL6296329.1"/>
    </source>
</evidence>
<organism evidence="1 2">
    <name type="scientific">Jejuia spongiicola</name>
    <dbReference type="NCBI Taxonomy" id="2942207"/>
    <lineage>
        <taxon>Bacteria</taxon>
        <taxon>Pseudomonadati</taxon>
        <taxon>Bacteroidota</taxon>
        <taxon>Flavobacteriia</taxon>
        <taxon>Flavobacteriales</taxon>
        <taxon>Flavobacteriaceae</taxon>
        <taxon>Jejuia</taxon>
    </lineage>
</organism>
<dbReference type="EMBL" id="JAMFLZ010000007">
    <property type="protein sequence ID" value="MCL6296329.1"/>
    <property type="molecule type" value="Genomic_DNA"/>
</dbReference>
<dbReference type="Proteomes" id="UP001165381">
    <property type="component" value="Unassembled WGS sequence"/>
</dbReference>
<protein>
    <submittedName>
        <fullName evidence="1">Uncharacterized protein</fullName>
    </submittedName>
</protein>
<accession>A0ABT0QJ69</accession>
<dbReference type="RefSeq" id="WP_199099708.1">
    <property type="nucleotide sequence ID" value="NZ_JAMFLZ010000007.1"/>
</dbReference>